<evidence type="ECO:0000256" key="2">
    <source>
        <dbReference type="ARBA" id="ARBA00022741"/>
    </source>
</evidence>
<dbReference type="AlphaFoldDB" id="A0A0K3ACJ8"/>
<proteinExistence type="predicted"/>
<dbReference type="Gene3D" id="3.30.470.20">
    <property type="entry name" value="ATP-grasp fold, B domain"/>
    <property type="match status" value="1"/>
</dbReference>
<dbReference type="SUPFAM" id="SSF56059">
    <property type="entry name" value="Glutathione synthetase ATP-binding domain-like"/>
    <property type="match status" value="1"/>
</dbReference>
<dbReference type="GO" id="GO:0016874">
    <property type="term" value="F:ligase activity"/>
    <property type="evidence" value="ECO:0007669"/>
    <property type="project" value="UniProtKB-KW"/>
</dbReference>
<dbReference type="PANTHER" id="PTHR43585">
    <property type="entry name" value="FUMIPYRROLE BIOSYNTHESIS PROTEIN C"/>
    <property type="match status" value="1"/>
</dbReference>
<evidence type="ECO:0000313" key="7">
    <source>
        <dbReference type="Proteomes" id="UP000041247"/>
    </source>
</evidence>
<dbReference type="GO" id="GO:0046872">
    <property type="term" value="F:metal ion binding"/>
    <property type="evidence" value="ECO:0007669"/>
    <property type="project" value="InterPro"/>
</dbReference>
<evidence type="ECO:0000256" key="3">
    <source>
        <dbReference type="ARBA" id="ARBA00022840"/>
    </source>
</evidence>
<dbReference type="InterPro" id="IPR052032">
    <property type="entry name" value="ATP-dep_AA_Ligase"/>
</dbReference>
<keyword evidence="2 4" id="KW-0547">Nucleotide-binding</keyword>
<dbReference type="Pfam" id="PF01071">
    <property type="entry name" value="GARS_A"/>
    <property type="match status" value="1"/>
</dbReference>
<dbReference type="InterPro" id="IPR020561">
    <property type="entry name" value="PRibGlycinamid_synth_ATP-grasp"/>
</dbReference>
<organism evidence="6 7">
    <name type="scientific">Xanthomonas graminis pv. poae</name>
    <dbReference type="NCBI Taxonomy" id="227946"/>
    <lineage>
        <taxon>Bacteria</taxon>
        <taxon>Pseudomonadati</taxon>
        <taxon>Pseudomonadota</taxon>
        <taxon>Gammaproteobacteria</taxon>
        <taxon>Lysobacterales</taxon>
        <taxon>Lysobacteraceae</taxon>
        <taxon>Xanthomonas</taxon>
        <taxon>Xanthomonas translucens group</taxon>
        <taxon>Xanthomonas graminis</taxon>
    </lineage>
</organism>
<dbReference type="NCBIfam" id="NF005543">
    <property type="entry name" value="PRK07206.1"/>
    <property type="match status" value="1"/>
</dbReference>
<gene>
    <name evidence="6" type="ORF">XTPLMG728_3599</name>
</gene>
<evidence type="ECO:0000313" key="6">
    <source>
        <dbReference type="EMBL" id="CTP93230.1"/>
    </source>
</evidence>
<evidence type="ECO:0000256" key="1">
    <source>
        <dbReference type="ARBA" id="ARBA00022598"/>
    </source>
</evidence>
<name>A0A0K3ACJ8_9XANT</name>
<dbReference type="Proteomes" id="UP000041247">
    <property type="component" value="Unassembled WGS sequence"/>
</dbReference>
<evidence type="ECO:0000259" key="5">
    <source>
        <dbReference type="PROSITE" id="PS50975"/>
    </source>
</evidence>
<reference evidence="6 7" key="1">
    <citation type="submission" date="2015-07" db="EMBL/GenBank/DDBJ databases">
        <authorList>
            <person name="Noorani M."/>
        </authorList>
    </citation>
    <scope>NUCLEOTIDE SEQUENCE [LARGE SCALE GENOMIC DNA]</scope>
    <source>
        <strain evidence="6">LMG728</strain>
    </source>
</reference>
<sequence>MNYSPETARPVVIVDAYSTGALLARAISESRPCIHVCSRAEIPPLDRPSFVEELFIKCFVYDGENLEALVGELSLLQPFAVVAGSEMGVGFADALAAGLGIVGNCSSTSAQRRNKFEMSSAVGRAGLPTASQIRGSDQERLLDWYRSQASNRIVVKPLDSAGSEDVFVCDDEAQVLSAIQKILGSTNCMFGNNEQVLLQEYLQGPEYVVNSVSVSGRHWITDSWQANKRLIPGGRNIYDFDELVDPHVPAMDRVFAYVEGVLNALGIEHGPGHTELILTESGPRLLETGARVSGAANPFAIRLATGSDQIEFATVACLDPQALEQRPSRYPRIKHSLCVHMIVHREGILDRNAILKQIKKLPSFVSAKFRLGDSQHIGKTVDVDTCPGAFFIVHEDPERLRQDYDTYREWELATM</sequence>
<keyword evidence="3 4" id="KW-0067">ATP-binding</keyword>
<keyword evidence="1" id="KW-0436">Ligase</keyword>
<dbReference type="PANTHER" id="PTHR43585:SF2">
    <property type="entry name" value="ATP-GRASP ENZYME FSQD"/>
    <property type="match status" value="1"/>
</dbReference>
<dbReference type="InterPro" id="IPR011761">
    <property type="entry name" value="ATP-grasp"/>
</dbReference>
<protein>
    <submittedName>
        <fullName evidence="6">Biotin carboxylase</fullName>
    </submittedName>
</protein>
<feature type="domain" description="ATP-grasp" evidence="5">
    <location>
        <begin position="119"/>
        <end position="318"/>
    </location>
</feature>
<dbReference type="GO" id="GO:0005524">
    <property type="term" value="F:ATP binding"/>
    <property type="evidence" value="ECO:0007669"/>
    <property type="project" value="UniProtKB-UniRule"/>
</dbReference>
<accession>A0A0K3ACJ8</accession>
<evidence type="ECO:0000256" key="4">
    <source>
        <dbReference type="PROSITE-ProRule" id="PRU00409"/>
    </source>
</evidence>
<dbReference type="PROSITE" id="PS50975">
    <property type="entry name" value="ATP_GRASP"/>
    <property type="match status" value="1"/>
</dbReference>
<dbReference type="EMBL" id="CXOK01000141">
    <property type="protein sequence ID" value="CTP93230.1"/>
    <property type="molecule type" value="Genomic_DNA"/>
</dbReference>
<dbReference type="RefSeq" id="WP_170874228.1">
    <property type="nucleotide sequence ID" value="NZ_CP076250.1"/>
</dbReference>